<gene>
    <name evidence="2" type="ORF">FHS59_001039</name>
</gene>
<sequence>MDYQLNTMDAVTSQLMLGIIPIVVGIGLIYWISRRKFYRRNMAGVEGFSSFESSVFTRLLERIGKWLAYALIIIGILFLWSYSRMKSDKEQQTTEIHSPK</sequence>
<keyword evidence="1" id="KW-0472">Membrane</keyword>
<dbReference type="Proteomes" id="UP000588604">
    <property type="component" value="Unassembled WGS sequence"/>
</dbReference>
<dbReference type="EMBL" id="JACIJO010000001">
    <property type="protein sequence ID" value="MBB6325424.1"/>
    <property type="molecule type" value="Genomic_DNA"/>
</dbReference>
<keyword evidence="3" id="KW-1185">Reference proteome</keyword>
<dbReference type="AlphaFoldDB" id="A0A841MKS9"/>
<name>A0A841MKS9_9BACT</name>
<reference evidence="2 3" key="1">
    <citation type="submission" date="2020-08" db="EMBL/GenBank/DDBJ databases">
        <title>Genomic Encyclopedia of Type Strains, Phase IV (KMG-IV): sequencing the most valuable type-strain genomes for metagenomic binning, comparative biology and taxonomic classification.</title>
        <authorList>
            <person name="Goeker M."/>
        </authorList>
    </citation>
    <scope>NUCLEOTIDE SEQUENCE [LARGE SCALE GENOMIC DNA]</scope>
    <source>
        <strain evidence="2 3">DSM 102044</strain>
    </source>
</reference>
<protein>
    <submittedName>
        <fullName evidence="2">Membrane protein DedA with SNARE-associated domain</fullName>
    </submittedName>
</protein>
<feature type="transmembrane region" description="Helical" evidence="1">
    <location>
        <begin position="12"/>
        <end position="32"/>
    </location>
</feature>
<evidence type="ECO:0000313" key="2">
    <source>
        <dbReference type="EMBL" id="MBB6325424.1"/>
    </source>
</evidence>
<accession>A0A841MKS9</accession>
<feature type="transmembrane region" description="Helical" evidence="1">
    <location>
        <begin position="66"/>
        <end position="83"/>
    </location>
</feature>
<keyword evidence="1" id="KW-0812">Transmembrane</keyword>
<proteinExistence type="predicted"/>
<organism evidence="2 3">
    <name type="scientific">Algoriphagus iocasae</name>
    <dbReference type="NCBI Taxonomy" id="1836499"/>
    <lineage>
        <taxon>Bacteria</taxon>
        <taxon>Pseudomonadati</taxon>
        <taxon>Bacteroidota</taxon>
        <taxon>Cytophagia</taxon>
        <taxon>Cytophagales</taxon>
        <taxon>Cyclobacteriaceae</taxon>
        <taxon>Algoriphagus</taxon>
    </lineage>
</organism>
<evidence type="ECO:0000313" key="3">
    <source>
        <dbReference type="Proteomes" id="UP000588604"/>
    </source>
</evidence>
<keyword evidence="1" id="KW-1133">Transmembrane helix</keyword>
<comment type="caution">
    <text evidence="2">The sequence shown here is derived from an EMBL/GenBank/DDBJ whole genome shotgun (WGS) entry which is preliminary data.</text>
</comment>
<evidence type="ECO:0000256" key="1">
    <source>
        <dbReference type="SAM" id="Phobius"/>
    </source>
</evidence>